<dbReference type="Pfam" id="PF00144">
    <property type="entry name" value="Beta-lactamase"/>
    <property type="match status" value="1"/>
</dbReference>
<dbReference type="InterPro" id="IPR001466">
    <property type="entry name" value="Beta-lactam-related"/>
</dbReference>
<dbReference type="AlphaFoldDB" id="A0A0T5VWC6"/>
<sequence length="406" mass="45325">MKIIFELKIFALICFTLTTSGLLAQERTASKNLSAKELDAMIQKSIDESGMVGLSAAIIVKGKIVWMKGFGYADKELRKPFTPNTIMNIASITKTITGVCVMKAVEEGKLSLDADINTYLPFKVINPHFPDEKITLRNLGTHTSGIMDRSPVYENSYFYGGDSPVALEDFLRSYFDVNGELYSKDNFLNYKPGTFWEYSNIATGLAGYIVERVTGIGLNVYSRNNIFKPLGMKNTGWFSTEINMGAYSKGYDKQGDTLKLIPYFGVPTYPDGGVRTSVAELSKYFITLLGDGQYHGKRILKRSSIDSMQRYQFSSGHKPENLNLSSKNAGLFWATKDGGRKIGYGGTDPGVKTEMLADLDKEVAVVLFSNTSLNNRDFIKYYVGVFNELFQYGRQLKKFAIQKGED</sequence>
<dbReference type="Proteomes" id="UP000051950">
    <property type="component" value="Unassembled WGS sequence"/>
</dbReference>
<keyword evidence="3" id="KW-1185">Reference proteome</keyword>
<feature type="domain" description="Beta-lactamase-related" evidence="1">
    <location>
        <begin position="38"/>
        <end position="378"/>
    </location>
</feature>
<proteinExistence type="predicted"/>
<organism evidence="2 3">
    <name type="scientific">Pedobacter ginsenosidimutans</name>
    <dbReference type="NCBI Taxonomy" id="687842"/>
    <lineage>
        <taxon>Bacteria</taxon>
        <taxon>Pseudomonadati</taxon>
        <taxon>Bacteroidota</taxon>
        <taxon>Sphingobacteriia</taxon>
        <taxon>Sphingobacteriales</taxon>
        <taxon>Sphingobacteriaceae</taxon>
        <taxon>Pedobacter</taxon>
    </lineage>
</organism>
<evidence type="ECO:0000313" key="3">
    <source>
        <dbReference type="Proteomes" id="UP000051950"/>
    </source>
</evidence>
<evidence type="ECO:0000259" key="1">
    <source>
        <dbReference type="Pfam" id="PF00144"/>
    </source>
</evidence>
<dbReference type="InterPro" id="IPR050789">
    <property type="entry name" value="Diverse_Enzym_Activities"/>
</dbReference>
<evidence type="ECO:0000313" key="2">
    <source>
        <dbReference type="EMBL" id="KRT17876.1"/>
    </source>
</evidence>
<name>A0A0T5VWC6_9SPHI</name>
<dbReference type="PANTHER" id="PTHR43283">
    <property type="entry name" value="BETA-LACTAMASE-RELATED"/>
    <property type="match status" value="1"/>
</dbReference>
<gene>
    <name evidence="2" type="ORF">ASU31_00860</name>
</gene>
<dbReference type="PANTHER" id="PTHR43283:SF18">
    <property type="match status" value="1"/>
</dbReference>
<protein>
    <recommendedName>
        <fullName evidence="1">Beta-lactamase-related domain-containing protein</fullName>
    </recommendedName>
</protein>
<dbReference type="RefSeq" id="WP_057930506.1">
    <property type="nucleotide sequence ID" value="NZ_LMZQ01000001.1"/>
</dbReference>
<dbReference type="Gene3D" id="3.40.710.10">
    <property type="entry name" value="DD-peptidase/beta-lactamase superfamily"/>
    <property type="match status" value="1"/>
</dbReference>
<comment type="caution">
    <text evidence="2">The sequence shown here is derived from an EMBL/GenBank/DDBJ whole genome shotgun (WGS) entry which is preliminary data.</text>
</comment>
<reference evidence="2 3" key="1">
    <citation type="submission" date="2015-11" db="EMBL/GenBank/DDBJ databases">
        <title>Sequence of Pedobacter ginsenosidimutans.</title>
        <authorList>
            <person name="Carson E."/>
            <person name="Keyser V."/>
            <person name="Newman J."/>
            <person name="Miller J."/>
        </authorList>
    </citation>
    <scope>NUCLEOTIDE SEQUENCE [LARGE SCALE GENOMIC DNA]</scope>
    <source>
        <strain evidence="2 3">KACC 14530</strain>
    </source>
</reference>
<dbReference type="SUPFAM" id="SSF56601">
    <property type="entry name" value="beta-lactamase/transpeptidase-like"/>
    <property type="match status" value="1"/>
</dbReference>
<dbReference type="InterPro" id="IPR012338">
    <property type="entry name" value="Beta-lactam/transpept-like"/>
</dbReference>
<dbReference type="STRING" id="687842.ASU31_00860"/>
<accession>A0A0T5VWC6</accession>
<dbReference type="EMBL" id="LMZQ01000001">
    <property type="protein sequence ID" value="KRT17876.1"/>
    <property type="molecule type" value="Genomic_DNA"/>
</dbReference>